<dbReference type="Pfam" id="PF01075">
    <property type="entry name" value="Glyco_transf_9"/>
    <property type="match status" value="1"/>
</dbReference>
<keyword evidence="1" id="KW-0328">Glycosyltransferase</keyword>
<name>A0A382MWF5_9ZZZZ</name>
<dbReference type="AlphaFoldDB" id="A0A382MWF5"/>
<evidence type="ECO:0000256" key="2">
    <source>
        <dbReference type="ARBA" id="ARBA00022679"/>
    </source>
</evidence>
<reference evidence="3" key="1">
    <citation type="submission" date="2018-05" db="EMBL/GenBank/DDBJ databases">
        <authorList>
            <person name="Lanie J.A."/>
            <person name="Ng W.-L."/>
            <person name="Kazmierczak K.M."/>
            <person name="Andrzejewski T.M."/>
            <person name="Davidsen T.M."/>
            <person name="Wayne K.J."/>
            <person name="Tettelin H."/>
            <person name="Glass J.I."/>
            <person name="Rusch D."/>
            <person name="Podicherti R."/>
            <person name="Tsui H.-C.T."/>
            <person name="Winkler M.E."/>
        </authorList>
    </citation>
    <scope>NUCLEOTIDE SEQUENCE</scope>
</reference>
<dbReference type="SUPFAM" id="SSF53756">
    <property type="entry name" value="UDP-Glycosyltransferase/glycogen phosphorylase"/>
    <property type="match status" value="1"/>
</dbReference>
<protein>
    <recommendedName>
        <fullName evidence="4">Glycosyl transferase family 1 domain-containing protein</fullName>
    </recommendedName>
</protein>
<evidence type="ECO:0008006" key="4">
    <source>
        <dbReference type="Google" id="ProtNLM"/>
    </source>
</evidence>
<accession>A0A382MWF5</accession>
<dbReference type="GO" id="GO:0005829">
    <property type="term" value="C:cytosol"/>
    <property type="evidence" value="ECO:0007669"/>
    <property type="project" value="TreeGrafter"/>
</dbReference>
<dbReference type="GO" id="GO:0008713">
    <property type="term" value="F:ADP-heptose-lipopolysaccharide heptosyltransferase activity"/>
    <property type="evidence" value="ECO:0007669"/>
    <property type="project" value="TreeGrafter"/>
</dbReference>
<dbReference type="Gene3D" id="3.40.50.2000">
    <property type="entry name" value="Glycogen Phosphorylase B"/>
    <property type="match status" value="2"/>
</dbReference>
<evidence type="ECO:0000313" key="3">
    <source>
        <dbReference type="EMBL" id="SVC52445.1"/>
    </source>
</evidence>
<evidence type="ECO:0000256" key="1">
    <source>
        <dbReference type="ARBA" id="ARBA00022676"/>
    </source>
</evidence>
<dbReference type="GO" id="GO:0009244">
    <property type="term" value="P:lipopolysaccharide core region biosynthetic process"/>
    <property type="evidence" value="ECO:0007669"/>
    <property type="project" value="TreeGrafter"/>
</dbReference>
<organism evidence="3">
    <name type="scientific">marine metagenome</name>
    <dbReference type="NCBI Taxonomy" id="408172"/>
    <lineage>
        <taxon>unclassified sequences</taxon>
        <taxon>metagenomes</taxon>
        <taxon>ecological metagenomes</taxon>
    </lineage>
</organism>
<dbReference type="PANTHER" id="PTHR30160">
    <property type="entry name" value="TETRAACYLDISACCHARIDE 4'-KINASE-RELATED"/>
    <property type="match status" value="1"/>
</dbReference>
<sequence length="218" mass="24615">MGDTVMITPAIENLVNFFNNPEIVLIGSFISVETLKNHPNVHKTIILDKKITSLVKVNNNLGKFDAFFTFRSSFRAKFLKFIVSAKNKYQFNKNKYSNRHQVEKYNDFVNDSLNIDFPAGQLRIHTKHSKKNKSKKILGINPGAAYGTARRWYPEELAKVATALSSKYDILIFGGPGEKDIAADIEKFLIAKGITNYKNLAGNTTIQELINRISSLDL</sequence>
<dbReference type="InterPro" id="IPR002201">
    <property type="entry name" value="Glyco_trans_9"/>
</dbReference>
<gene>
    <name evidence="3" type="ORF">METZ01_LOCUS305299</name>
</gene>
<dbReference type="CDD" id="cd03789">
    <property type="entry name" value="GT9_LPS_heptosyltransferase"/>
    <property type="match status" value="1"/>
</dbReference>
<dbReference type="PANTHER" id="PTHR30160:SF7">
    <property type="entry name" value="ADP-HEPTOSE--LPS HEPTOSYLTRANSFERASE 2"/>
    <property type="match status" value="1"/>
</dbReference>
<dbReference type="EMBL" id="UINC01095958">
    <property type="protein sequence ID" value="SVC52445.1"/>
    <property type="molecule type" value="Genomic_DNA"/>
</dbReference>
<dbReference type="InterPro" id="IPR051199">
    <property type="entry name" value="LPS_LOS_Heptosyltrfase"/>
</dbReference>
<feature type="non-terminal residue" evidence="3">
    <location>
        <position position="218"/>
    </location>
</feature>
<proteinExistence type="predicted"/>
<keyword evidence="2" id="KW-0808">Transferase</keyword>